<evidence type="ECO:0008006" key="5">
    <source>
        <dbReference type="Google" id="ProtNLM"/>
    </source>
</evidence>
<feature type="compositionally biased region" description="Low complexity" evidence="2">
    <location>
        <begin position="347"/>
        <end position="360"/>
    </location>
</feature>
<sequence length="595" mass="64385">MRAAIGLQLVALLAVATPGCATSAATWRSPLARSSQPVPEANVADAEKPKETAPLPLTEKIPLPGPEKKDSPFVAERDRSKAGSSTPAAEKKSDPNESSTVAGNSPTNTKPSSGTAPMAFSAETLQLIDAELRDATPEERAYWYEQLKKVEPAVIPEILRARRMSLQVAQQAAKPSLEPASDPAQVHGAVPLRRRIYDPSLASGTQPPLQPAGFQYAAPTYAAPTDGAGSDILPIGHQTLAGSRPTEERSDSRPSSPPAAFGREQDAPIATGTPIVVQRQPSPSAPDARGTGFSEPGTAPMPWPPPKSAPPGNNRQNLTQPLAFGAGLVQNVVGLVPNRGTSPTVQPNASAAPASLPAASDDGWQTELTQAIALLEQELAAQRPGGETDLRKHVALRLMYLVADQQERALTAIPGLDPAEQEFWQQVMWGLSNGLDTEHIVRPEDRAAQTIAQLNAAVRRLQEKADLQIRNVAFSKQNLGYGNYERFPRDEFRPGHEVLLYAEMENFKSEPTADGQYRTLLRSTIEILSPSGELRKKIDFPATEDLCRNYRRDYFHNYQFTIPDRLPLGPHVLKLTVFDELSGKMASYSLNFLVN</sequence>
<feature type="signal peptide" evidence="3">
    <location>
        <begin position="1"/>
        <end position="21"/>
    </location>
</feature>
<evidence type="ECO:0000313" key="4">
    <source>
        <dbReference type="EMBL" id="HGT39483.1"/>
    </source>
</evidence>
<feature type="region of interest" description="Disordered" evidence="2">
    <location>
        <begin position="27"/>
        <end position="117"/>
    </location>
</feature>
<evidence type="ECO:0000256" key="1">
    <source>
        <dbReference type="SAM" id="Coils"/>
    </source>
</evidence>
<organism evidence="4">
    <name type="scientific">Schlesneria paludicola</name>
    <dbReference type="NCBI Taxonomy" id="360056"/>
    <lineage>
        <taxon>Bacteria</taxon>
        <taxon>Pseudomonadati</taxon>
        <taxon>Planctomycetota</taxon>
        <taxon>Planctomycetia</taxon>
        <taxon>Planctomycetales</taxon>
        <taxon>Planctomycetaceae</taxon>
        <taxon>Schlesneria</taxon>
    </lineage>
</organism>
<feature type="compositionally biased region" description="Pro residues" evidence="2">
    <location>
        <begin position="299"/>
        <end position="309"/>
    </location>
</feature>
<evidence type="ECO:0000256" key="3">
    <source>
        <dbReference type="SAM" id="SignalP"/>
    </source>
</evidence>
<keyword evidence="1" id="KW-0175">Coiled coil</keyword>
<feature type="chain" id="PRO_5027588983" description="GWxTD domain-containing protein" evidence="3">
    <location>
        <begin position="22"/>
        <end position="595"/>
    </location>
</feature>
<dbReference type="AlphaFoldDB" id="A0A7C4QPA3"/>
<protein>
    <recommendedName>
        <fullName evidence="5">GWxTD domain-containing protein</fullName>
    </recommendedName>
</protein>
<name>A0A7C4QPA3_9PLAN</name>
<dbReference type="EMBL" id="DSVQ01000012">
    <property type="protein sequence ID" value="HGT39483.1"/>
    <property type="molecule type" value="Genomic_DNA"/>
</dbReference>
<feature type="region of interest" description="Disordered" evidence="2">
    <location>
        <begin position="225"/>
        <end position="319"/>
    </location>
</feature>
<feature type="region of interest" description="Disordered" evidence="2">
    <location>
        <begin position="339"/>
        <end position="360"/>
    </location>
</feature>
<gene>
    <name evidence="4" type="ORF">ENS64_09515</name>
</gene>
<feature type="compositionally biased region" description="Polar residues" evidence="2">
    <location>
        <begin position="96"/>
        <end position="115"/>
    </location>
</feature>
<feature type="compositionally biased region" description="Basic and acidic residues" evidence="2">
    <location>
        <begin position="66"/>
        <end position="81"/>
    </location>
</feature>
<comment type="caution">
    <text evidence="4">The sequence shown here is derived from an EMBL/GenBank/DDBJ whole genome shotgun (WGS) entry which is preliminary data.</text>
</comment>
<feature type="coiled-coil region" evidence="1">
    <location>
        <begin position="444"/>
        <end position="471"/>
    </location>
</feature>
<accession>A0A7C4QPA3</accession>
<reference evidence="4" key="1">
    <citation type="journal article" date="2020" name="mSystems">
        <title>Genome- and Community-Level Interaction Insights into Carbon Utilization and Element Cycling Functions of Hydrothermarchaeota in Hydrothermal Sediment.</title>
        <authorList>
            <person name="Zhou Z."/>
            <person name="Liu Y."/>
            <person name="Xu W."/>
            <person name="Pan J."/>
            <person name="Luo Z.H."/>
            <person name="Li M."/>
        </authorList>
    </citation>
    <scope>NUCLEOTIDE SEQUENCE [LARGE SCALE GENOMIC DNA]</scope>
    <source>
        <strain evidence="4">SpSt-508</strain>
    </source>
</reference>
<proteinExistence type="predicted"/>
<evidence type="ECO:0000256" key="2">
    <source>
        <dbReference type="SAM" id="MobiDB-lite"/>
    </source>
</evidence>
<keyword evidence="3" id="KW-0732">Signal</keyword>